<keyword evidence="3 9" id="KW-0805">Transcription regulation</keyword>
<comment type="similarity">
    <text evidence="9">Belongs to the FlhD family.</text>
</comment>
<keyword evidence="1 9" id="KW-0963">Cytoplasm</keyword>
<keyword evidence="10" id="KW-0969">Cilium</keyword>
<evidence type="ECO:0000313" key="10">
    <source>
        <dbReference type="EMBL" id="TKC90145.1"/>
    </source>
</evidence>
<evidence type="ECO:0000256" key="1">
    <source>
        <dbReference type="ARBA" id="ARBA00022490"/>
    </source>
</evidence>
<comment type="subunit">
    <text evidence="9">Homodimer; disulfide-linked. Forms a heterohexamer composed of two FlhC and four FlhD subunits. Each FlhC binds a FlhD dimer, forming a heterotrimer, and a hexamer assembles by dimerization of two heterotrimers.</text>
</comment>
<dbReference type="GO" id="GO:0044780">
    <property type="term" value="P:bacterial-type flagellum assembly"/>
    <property type="evidence" value="ECO:0007669"/>
    <property type="project" value="InterPro"/>
</dbReference>
<proteinExistence type="inferred from homology"/>
<dbReference type="SUPFAM" id="SSF63592">
    <property type="entry name" value="Flagellar transcriptional activator FlhD"/>
    <property type="match status" value="1"/>
</dbReference>
<evidence type="ECO:0000256" key="2">
    <source>
        <dbReference type="ARBA" id="ARBA00022795"/>
    </source>
</evidence>
<dbReference type="InterPro" id="IPR023559">
    <property type="entry name" value="Flagellar_FlhD"/>
</dbReference>
<dbReference type="GO" id="GO:0045893">
    <property type="term" value="P:positive regulation of DNA-templated transcription"/>
    <property type="evidence" value="ECO:0007669"/>
    <property type="project" value="InterPro"/>
</dbReference>
<keyword evidence="10" id="KW-0966">Cell projection</keyword>
<keyword evidence="11" id="KW-1185">Reference proteome</keyword>
<gene>
    <name evidence="9 10" type="primary">flhD</name>
    <name evidence="10" type="ORF">FAZ69_08330</name>
</gene>
<dbReference type="HAMAP" id="MF_00725">
    <property type="entry name" value="FlhD"/>
    <property type="match status" value="1"/>
</dbReference>
<dbReference type="InterPro" id="IPR036194">
    <property type="entry name" value="FlhD_sf"/>
</dbReference>
<sequence length="109" mass="12030">MGLASSELHDEVKELNLSYLMLAQRMLRDDKEAGMYRLGFSVEVADVVAKLTMAQILRLSTSATLLCRFRFNDHAVLSALADKRSKVPQQTAGIHQAIVLAGQTVEQPT</sequence>
<comment type="domain">
    <text evidence="9">The C-terminal region contains a putative helix-turn-helix (HTH) motif, suggesting that this region may bind DNA.</text>
</comment>
<keyword evidence="4 9" id="KW-0238">DNA-binding</keyword>
<dbReference type="Proteomes" id="UP000305539">
    <property type="component" value="Unassembled WGS sequence"/>
</dbReference>
<evidence type="ECO:0000256" key="5">
    <source>
        <dbReference type="ARBA" id="ARBA00023157"/>
    </source>
</evidence>
<keyword evidence="2 9" id="KW-1005">Bacterial flagellum biogenesis</keyword>
<dbReference type="GO" id="GO:1902208">
    <property type="term" value="P:regulation of bacterial-type flagellum assembly"/>
    <property type="evidence" value="ECO:0007669"/>
    <property type="project" value="UniProtKB-UniRule"/>
</dbReference>
<comment type="function">
    <text evidence="8 9">Functions in complex with FlhC as a master transcriptional regulator that regulates transcription of several flagellar and non-flagellar operons by binding to their promoter region. Activates expression of class 2 flagellar genes, including fliA, which is a flagellum-specific sigma factor that turns on the class 3 genes. Also regulates genes whose products function in a variety of physiological pathways.</text>
</comment>
<evidence type="ECO:0000256" key="7">
    <source>
        <dbReference type="ARBA" id="ARBA00023163"/>
    </source>
</evidence>
<keyword evidence="6 9" id="KW-0010">Activator</keyword>
<dbReference type="OrthoDB" id="5298036at2"/>
<evidence type="ECO:0000256" key="9">
    <source>
        <dbReference type="HAMAP-Rule" id="MF_00725"/>
    </source>
</evidence>
<keyword evidence="10" id="KW-0282">Flagellum</keyword>
<dbReference type="NCBIfam" id="NF002783">
    <property type="entry name" value="PRK02909.1-1"/>
    <property type="match status" value="1"/>
</dbReference>
<comment type="subcellular location">
    <subcellularLocation>
        <location evidence="9">Cytoplasm</location>
    </subcellularLocation>
</comment>
<dbReference type="AlphaFoldDB" id="A0A4U1I9X8"/>
<comment type="caution">
    <text evidence="10">The sequence shown here is derived from an EMBL/GenBank/DDBJ whole genome shotgun (WGS) entry which is preliminary data.</text>
</comment>
<name>A0A4U1I9X8_9BURK</name>
<evidence type="ECO:0000256" key="8">
    <source>
        <dbReference type="ARBA" id="ARBA00025431"/>
    </source>
</evidence>
<reference evidence="10 11" key="1">
    <citation type="submission" date="2019-04" db="EMBL/GenBank/DDBJ databases">
        <title>Trinickia sp. 7GSK02, isolated from subtropical forest soil.</title>
        <authorList>
            <person name="Gao Z.-H."/>
            <person name="Qiu L.-H."/>
        </authorList>
    </citation>
    <scope>NUCLEOTIDE SEQUENCE [LARGE SCALE GENOMIC DNA]</scope>
    <source>
        <strain evidence="10 11">7GSK02</strain>
    </source>
</reference>
<evidence type="ECO:0000256" key="4">
    <source>
        <dbReference type="ARBA" id="ARBA00023125"/>
    </source>
</evidence>
<feature type="disulfide bond" description="Interchain" evidence="9">
    <location>
        <position position="67"/>
    </location>
</feature>
<dbReference type="Gene3D" id="1.10.4000.10">
    <property type="entry name" value="Flagellar transcriptional activator FlhD"/>
    <property type="match status" value="1"/>
</dbReference>
<evidence type="ECO:0000256" key="6">
    <source>
        <dbReference type="ARBA" id="ARBA00023159"/>
    </source>
</evidence>
<organism evidence="10 11">
    <name type="scientific">Trinickia terrae</name>
    <dbReference type="NCBI Taxonomy" id="2571161"/>
    <lineage>
        <taxon>Bacteria</taxon>
        <taxon>Pseudomonadati</taxon>
        <taxon>Pseudomonadota</taxon>
        <taxon>Betaproteobacteria</taxon>
        <taxon>Burkholderiales</taxon>
        <taxon>Burkholderiaceae</taxon>
        <taxon>Trinickia</taxon>
    </lineage>
</organism>
<dbReference type="Pfam" id="PF05247">
    <property type="entry name" value="FlhD"/>
    <property type="match status" value="1"/>
</dbReference>
<evidence type="ECO:0000256" key="3">
    <source>
        <dbReference type="ARBA" id="ARBA00023015"/>
    </source>
</evidence>
<dbReference type="RefSeq" id="WP_136893475.1">
    <property type="nucleotide sequence ID" value="NZ_SWJE01000004.1"/>
</dbReference>
<dbReference type="EMBL" id="SWJE01000004">
    <property type="protein sequence ID" value="TKC90145.1"/>
    <property type="molecule type" value="Genomic_DNA"/>
</dbReference>
<dbReference type="GO" id="GO:0003677">
    <property type="term" value="F:DNA binding"/>
    <property type="evidence" value="ECO:0007669"/>
    <property type="project" value="UniProtKB-UniRule"/>
</dbReference>
<protein>
    <recommendedName>
        <fullName evidence="9">Flagellar transcriptional regulator FlhD</fullName>
    </recommendedName>
</protein>
<dbReference type="GO" id="GO:0005737">
    <property type="term" value="C:cytoplasm"/>
    <property type="evidence" value="ECO:0007669"/>
    <property type="project" value="UniProtKB-SubCell"/>
</dbReference>
<accession>A0A4U1I9X8</accession>
<keyword evidence="7 9" id="KW-0804">Transcription</keyword>
<keyword evidence="5 9" id="KW-1015">Disulfide bond</keyword>
<evidence type="ECO:0000313" key="11">
    <source>
        <dbReference type="Proteomes" id="UP000305539"/>
    </source>
</evidence>